<keyword evidence="1" id="KW-0732">Signal</keyword>
<protein>
    <submittedName>
        <fullName evidence="2">Uncharacterized protein</fullName>
    </submittedName>
</protein>
<reference evidence="2 3" key="1">
    <citation type="submission" date="2019-02" db="EMBL/GenBank/DDBJ databases">
        <title>Deep-cultivation of Planctomycetes and their phenomic and genomic characterization uncovers novel biology.</title>
        <authorList>
            <person name="Wiegand S."/>
            <person name="Jogler M."/>
            <person name="Boedeker C."/>
            <person name="Pinto D."/>
            <person name="Vollmers J."/>
            <person name="Rivas-Marin E."/>
            <person name="Kohn T."/>
            <person name="Peeters S.H."/>
            <person name="Heuer A."/>
            <person name="Rast P."/>
            <person name="Oberbeckmann S."/>
            <person name="Bunk B."/>
            <person name="Jeske O."/>
            <person name="Meyerdierks A."/>
            <person name="Storesund J.E."/>
            <person name="Kallscheuer N."/>
            <person name="Luecker S."/>
            <person name="Lage O.M."/>
            <person name="Pohl T."/>
            <person name="Merkel B.J."/>
            <person name="Hornburger P."/>
            <person name="Mueller R.-W."/>
            <person name="Bruemmer F."/>
            <person name="Labrenz M."/>
            <person name="Spormann A.M."/>
            <person name="Op Den Camp H."/>
            <person name="Overmann J."/>
            <person name="Amann R."/>
            <person name="Jetten M.S.M."/>
            <person name="Mascher T."/>
            <person name="Medema M.H."/>
            <person name="Devos D.P."/>
            <person name="Kaster A.-K."/>
            <person name="Ovreas L."/>
            <person name="Rohde M."/>
            <person name="Galperin M.Y."/>
            <person name="Jogler C."/>
        </authorList>
    </citation>
    <scope>NUCLEOTIDE SEQUENCE [LARGE SCALE GENOMIC DNA]</scope>
    <source>
        <strain evidence="2 3">KOR42</strain>
    </source>
</reference>
<name>A0A5C5V8P5_9PLAN</name>
<proteinExistence type="predicted"/>
<feature type="signal peptide" evidence="1">
    <location>
        <begin position="1"/>
        <end position="21"/>
    </location>
</feature>
<keyword evidence="3" id="KW-1185">Reference proteome</keyword>
<evidence type="ECO:0000256" key="1">
    <source>
        <dbReference type="SAM" id="SignalP"/>
    </source>
</evidence>
<evidence type="ECO:0000313" key="2">
    <source>
        <dbReference type="EMBL" id="TWT34964.1"/>
    </source>
</evidence>
<gene>
    <name evidence="2" type="ORF">KOR42_53680</name>
</gene>
<evidence type="ECO:0000313" key="3">
    <source>
        <dbReference type="Proteomes" id="UP000317243"/>
    </source>
</evidence>
<dbReference type="AlphaFoldDB" id="A0A5C5V8P5"/>
<dbReference type="Proteomes" id="UP000317243">
    <property type="component" value="Unassembled WGS sequence"/>
</dbReference>
<dbReference type="EMBL" id="SIHI01000088">
    <property type="protein sequence ID" value="TWT34964.1"/>
    <property type="molecule type" value="Genomic_DNA"/>
</dbReference>
<comment type="caution">
    <text evidence="2">The sequence shown here is derived from an EMBL/GenBank/DDBJ whole genome shotgun (WGS) entry which is preliminary data.</text>
</comment>
<accession>A0A5C5V8P5</accession>
<dbReference type="RefSeq" id="WP_146512595.1">
    <property type="nucleotide sequence ID" value="NZ_SIHI01000088.1"/>
</dbReference>
<organism evidence="2 3">
    <name type="scientific">Thalassoglobus neptunius</name>
    <dbReference type="NCBI Taxonomy" id="1938619"/>
    <lineage>
        <taxon>Bacteria</taxon>
        <taxon>Pseudomonadati</taxon>
        <taxon>Planctomycetota</taxon>
        <taxon>Planctomycetia</taxon>
        <taxon>Planctomycetales</taxon>
        <taxon>Planctomycetaceae</taxon>
        <taxon>Thalassoglobus</taxon>
    </lineage>
</organism>
<sequence length="149" mass="16892" precursor="true">MSRGLSIFLILNLLVSQSIMAVPHSHEGTSTVEPRDHHLRPHFHLHWHQQTCRLEEKIPHDHLHDALSGGLSFTSDIDHDSSAFEVDPTSASYREVRNQLLNGTLMFSQIDSTEDLILSELGENRLLGDTLDMSRPKCALFLRTLSIRC</sequence>
<feature type="chain" id="PRO_5022932211" evidence="1">
    <location>
        <begin position="22"/>
        <end position="149"/>
    </location>
</feature>